<accession>A0A6J5RLL1</accession>
<proteinExistence type="predicted"/>
<sequence length="50" mass="5688">MTKPEAIKALKLLSALESWAMSQNGLPDYLHEDIQKNMYVLERIILGENA</sequence>
<evidence type="ECO:0000313" key="1">
    <source>
        <dbReference type="EMBL" id="CAB4198380.1"/>
    </source>
</evidence>
<name>A0A6J5RLL1_9CAUD</name>
<gene>
    <name evidence="1" type="ORF">UFOVP1309_79</name>
</gene>
<organism evidence="1">
    <name type="scientific">uncultured Caudovirales phage</name>
    <dbReference type="NCBI Taxonomy" id="2100421"/>
    <lineage>
        <taxon>Viruses</taxon>
        <taxon>Duplodnaviria</taxon>
        <taxon>Heunggongvirae</taxon>
        <taxon>Uroviricota</taxon>
        <taxon>Caudoviricetes</taxon>
        <taxon>Peduoviridae</taxon>
        <taxon>Maltschvirus</taxon>
        <taxon>Maltschvirus maltsch</taxon>
    </lineage>
</organism>
<protein>
    <submittedName>
        <fullName evidence="1">Uncharacterized protein</fullName>
    </submittedName>
</protein>
<dbReference type="EMBL" id="LR797271">
    <property type="protein sequence ID" value="CAB4198380.1"/>
    <property type="molecule type" value="Genomic_DNA"/>
</dbReference>
<reference evidence="1" key="1">
    <citation type="submission" date="2020-05" db="EMBL/GenBank/DDBJ databases">
        <authorList>
            <person name="Chiriac C."/>
            <person name="Salcher M."/>
            <person name="Ghai R."/>
            <person name="Kavagutti S V."/>
        </authorList>
    </citation>
    <scope>NUCLEOTIDE SEQUENCE</scope>
</reference>